<comment type="caution">
    <text evidence="4">The sequence shown here is derived from an EMBL/GenBank/DDBJ whole genome shotgun (WGS) entry which is preliminary data.</text>
</comment>
<keyword evidence="5" id="KW-1185">Reference proteome</keyword>
<sequence>MLRRAIWPVLLPVLAYLGGLGGMLTVALTDVPAGPVVTGAFLGMQTLGIVLAAWAALDRHLDRARRRPWLLILLSWLLWLSAGAGVAAAATGGSRADGVLWWATVIGTLVQGPALFAAVLLFPMRPMTGRERLKFALDMATVAGGGFMLTWYFIIGPALSRPVRLDAWTSTTLIFPLEDLLVVFGVCAVLLRGAVQSLRHPLATLLGGLAVYLACDVYMSYLTVRTGVHPYQNEHQQLGLGAWMLTGMFLMALAAGQQIRAGLLGRVTGPARWPRGVPGTAHLPFLALGMGYGLLVAALRHGDLFPWAGLVLGVIVMTGAVALRQWSSLRENQRLATTDSLTGLANRIRLRDALDEAVDSGDAAVLLVDLDGFKQINDGYGHETGDQVLVELADVLRRSLRKADLAARLGGDEFAVVLAGITAPDQAVMVAERILAGARDVRIGDAVQGIRMSVGIALTEPGLVPTEVLAHADAAMYAAKRRHSHGWELYAQTAEDLAEGLLADELTNAVRGGRMAVVYQPIVNLADGRMIGAEALVRWPGRDVFPDVFVPLAEKTGLIGELGMFVLREALTHAAAWRAAMPEFYVTVNLSAHQLREPELAARVVAELDRAGLPARHLVLELTESALVTDRTDISVLELLRAHGIRIAIDDFGTGYSSLRYLTRLPVDVLKLDRSFVGELNGEPEGSAVTEAVIRLSQILRLSLVAEGVETEAQVRELLLLGCVTGQGYYFSRPLDAPGMDRLIGEVSGQPVHT</sequence>
<dbReference type="Proteomes" id="UP001240236">
    <property type="component" value="Unassembled WGS sequence"/>
</dbReference>
<dbReference type="InterPro" id="IPR035919">
    <property type="entry name" value="EAL_sf"/>
</dbReference>
<dbReference type="InterPro" id="IPR043128">
    <property type="entry name" value="Rev_trsase/Diguanyl_cyclase"/>
</dbReference>
<evidence type="ECO:0000313" key="4">
    <source>
        <dbReference type="EMBL" id="MDQ0370723.1"/>
    </source>
</evidence>
<dbReference type="Gene3D" id="3.30.70.270">
    <property type="match status" value="1"/>
</dbReference>
<dbReference type="Gene3D" id="3.20.20.450">
    <property type="entry name" value="EAL domain"/>
    <property type="match status" value="1"/>
</dbReference>
<evidence type="ECO:0000313" key="5">
    <source>
        <dbReference type="Proteomes" id="UP001240236"/>
    </source>
</evidence>
<name>A0AAE3W6C2_9ACTN</name>
<dbReference type="SMART" id="SM00267">
    <property type="entry name" value="GGDEF"/>
    <property type="match status" value="1"/>
</dbReference>
<feature type="transmembrane region" description="Helical" evidence="1">
    <location>
        <begin position="69"/>
        <end position="93"/>
    </location>
</feature>
<protein>
    <submittedName>
        <fullName evidence="4">Diguanylate cyclase (GGDEF)-like protein</fullName>
    </submittedName>
</protein>
<dbReference type="PROSITE" id="PS50883">
    <property type="entry name" value="EAL"/>
    <property type="match status" value="1"/>
</dbReference>
<feature type="domain" description="GGDEF" evidence="3">
    <location>
        <begin position="361"/>
        <end position="492"/>
    </location>
</feature>
<reference evidence="4 5" key="1">
    <citation type="submission" date="2023-07" db="EMBL/GenBank/DDBJ databases">
        <title>Sequencing the genomes of 1000 actinobacteria strains.</title>
        <authorList>
            <person name="Klenk H.-P."/>
        </authorList>
    </citation>
    <scope>NUCLEOTIDE SEQUENCE [LARGE SCALE GENOMIC DNA]</scope>
    <source>
        <strain evidence="4 5">DSM 44709</strain>
    </source>
</reference>
<dbReference type="InterPro" id="IPR001633">
    <property type="entry name" value="EAL_dom"/>
</dbReference>
<dbReference type="NCBIfam" id="TIGR00254">
    <property type="entry name" value="GGDEF"/>
    <property type="match status" value="1"/>
</dbReference>
<gene>
    <name evidence="4" type="ORF">J2S42_007392</name>
</gene>
<feature type="transmembrane region" description="Helical" evidence="1">
    <location>
        <begin position="203"/>
        <end position="224"/>
    </location>
</feature>
<organism evidence="4 5">
    <name type="scientific">Catenuloplanes indicus</name>
    <dbReference type="NCBI Taxonomy" id="137267"/>
    <lineage>
        <taxon>Bacteria</taxon>
        <taxon>Bacillati</taxon>
        <taxon>Actinomycetota</taxon>
        <taxon>Actinomycetes</taxon>
        <taxon>Micromonosporales</taxon>
        <taxon>Micromonosporaceae</taxon>
        <taxon>Catenuloplanes</taxon>
    </lineage>
</organism>
<proteinExistence type="predicted"/>
<keyword evidence="1" id="KW-1133">Transmembrane helix</keyword>
<dbReference type="SUPFAM" id="SSF55073">
    <property type="entry name" value="Nucleotide cyclase"/>
    <property type="match status" value="1"/>
</dbReference>
<feature type="transmembrane region" description="Helical" evidence="1">
    <location>
        <begin position="34"/>
        <end position="57"/>
    </location>
</feature>
<keyword evidence="1" id="KW-0812">Transmembrane</keyword>
<dbReference type="RefSeq" id="WP_307246917.1">
    <property type="nucleotide sequence ID" value="NZ_JAUSUZ010000001.1"/>
</dbReference>
<dbReference type="SMART" id="SM00052">
    <property type="entry name" value="EAL"/>
    <property type="match status" value="1"/>
</dbReference>
<dbReference type="Pfam" id="PF00563">
    <property type="entry name" value="EAL"/>
    <property type="match status" value="1"/>
</dbReference>
<feature type="transmembrane region" description="Helical" evidence="1">
    <location>
        <begin position="7"/>
        <end position="28"/>
    </location>
</feature>
<feature type="transmembrane region" description="Helical" evidence="1">
    <location>
        <begin position="99"/>
        <end position="123"/>
    </location>
</feature>
<evidence type="ECO:0000259" key="3">
    <source>
        <dbReference type="PROSITE" id="PS50887"/>
    </source>
</evidence>
<dbReference type="CDD" id="cd01948">
    <property type="entry name" value="EAL"/>
    <property type="match status" value="1"/>
</dbReference>
<evidence type="ECO:0000259" key="2">
    <source>
        <dbReference type="PROSITE" id="PS50883"/>
    </source>
</evidence>
<keyword evidence="1" id="KW-0472">Membrane</keyword>
<feature type="transmembrane region" description="Helical" evidence="1">
    <location>
        <begin position="304"/>
        <end position="323"/>
    </location>
</feature>
<dbReference type="InterPro" id="IPR000160">
    <property type="entry name" value="GGDEF_dom"/>
</dbReference>
<feature type="transmembrane region" description="Helical" evidence="1">
    <location>
        <begin position="236"/>
        <end position="256"/>
    </location>
</feature>
<dbReference type="AlphaFoldDB" id="A0AAE3W6C2"/>
<dbReference type="PANTHER" id="PTHR33121">
    <property type="entry name" value="CYCLIC DI-GMP PHOSPHODIESTERASE PDEF"/>
    <property type="match status" value="1"/>
</dbReference>
<dbReference type="SUPFAM" id="SSF141868">
    <property type="entry name" value="EAL domain-like"/>
    <property type="match status" value="1"/>
</dbReference>
<feature type="transmembrane region" description="Helical" evidence="1">
    <location>
        <begin position="167"/>
        <end position="191"/>
    </location>
</feature>
<feature type="domain" description="EAL" evidence="2">
    <location>
        <begin position="499"/>
        <end position="748"/>
    </location>
</feature>
<dbReference type="Pfam" id="PF00990">
    <property type="entry name" value="GGDEF"/>
    <property type="match status" value="1"/>
</dbReference>
<dbReference type="PANTHER" id="PTHR33121:SF79">
    <property type="entry name" value="CYCLIC DI-GMP PHOSPHODIESTERASE PDED-RELATED"/>
    <property type="match status" value="1"/>
</dbReference>
<dbReference type="InterPro" id="IPR050706">
    <property type="entry name" value="Cyclic-di-GMP_PDE-like"/>
</dbReference>
<accession>A0AAE3W6C2</accession>
<evidence type="ECO:0000256" key="1">
    <source>
        <dbReference type="SAM" id="Phobius"/>
    </source>
</evidence>
<dbReference type="InterPro" id="IPR029787">
    <property type="entry name" value="Nucleotide_cyclase"/>
</dbReference>
<dbReference type="PROSITE" id="PS50887">
    <property type="entry name" value="GGDEF"/>
    <property type="match status" value="1"/>
</dbReference>
<dbReference type="EMBL" id="JAUSUZ010000001">
    <property type="protein sequence ID" value="MDQ0370723.1"/>
    <property type="molecule type" value="Genomic_DNA"/>
</dbReference>
<feature type="transmembrane region" description="Helical" evidence="1">
    <location>
        <begin position="277"/>
        <end position="298"/>
    </location>
</feature>
<feature type="transmembrane region" description="Helical" evidence="1">
    <location>
        <begin position="135"/>
        <end position="155"/>
    </location>
</feature>
<dbReference type="CDD" id="cd01949">
    <property type="entry name" value="GGDEF"/>
    <property type="match status" value="1"/>
</dbReference>
<dbReference type="GO" id="GO:0071111">
    <property type="term" value="F:cyclic-guanylate-specific phosphodiesterase activity"/>
    <property type="evidence" value="ECO:0007669"/>
    <property type="project" value="InterPro"/>
</dbReference>